<protein>
    <submittedName>
        <fullName evidence="3">Antigen 5/SCP domain</fullName>
    </submittedName>
</protein>
<dbReference type="InterPro" id="IPR014044">
    <property type="entry name" value="CAP_dom"/>
</dbReference>
<dbReference type="SUPFAM" id="SSF55797">
    <property type="entry name" value="PR-1-like"/>
    <property type="match status" value="1"/>
</dbReference>
<evidence type="ECO:0000313" key="3">
    <source>
        <dbReference type="EMBL" id="ABI52691.1"/>
    </source>
</evidence>
<dbReference type="AlphaFoldDB" id="Q09JS2"/>
<sequence>RRVTVFKRVGQNIAMEANSRANDTPSWSVQVQNWFDEYKDCPKDVINSFRSPGGPPIGHFTQVVWAVTRFVGCGYTSYETEGGGFRYNKFYTCNYAPMGNFMGRPVYKTGEACSRCPEGGRCSQSLCSMRGAPKTPPKNQGDTGGKGGRYGKRFGR</sequence>
<dbReference type="PROSITE" id="PS01009">
    <property type="entry name" value="CRISP_1"/>
    <property type="match status" value="1"/>
</dbReference>
<feature type="non-terminal residue" evidence="3">
    <location>
        <position position="1"/>
    </location>
</feature>
<name>Q09JS2_ARGMO</name>
<dbReference type="InterPro" id="IPR001283">
    <property type="entry name" value="CRISP-related"/>
</dbReference>
<evidence type="ECO:0000256" key="1">
    <source>
        <dbReference type="SAM" id="MobiDB-lite"/>
    </source>
</evidence>
<feature type="domain" description="SCP" evidence="2">
    <location>
        <begin position="1"/>
        <end position="103"/>
    </location>
</feature>
<dbReference type="PRINTS" id="PR00837">
    <property type="entry name" value="V5TPXLIKE"/>
</dbReference>
<evidence type="ECO:0000259" key="2">
    <source>
        <dbReference type="SMART" id="SM00198"/>
    </source>
</evidence>
<feature type="region of interest" description="Disordered" evidence="1">
    <location>
        <begin position="130"/>
        <end position="156"/>
    </location>
</feature>
<dbReference type="GO" id="GO:0005576">
    <property type="term" value="C:extracellular region"/>
    <property type="evidence" value="ECO:0007669"/>
    <property type="project" value="InterPro"/>
</dbReference>
<dbReference type="InterPro" id="IPR035940">
    <property type="entry name" value="CAP_sf"/>
</dbReference>
<dbReference type="CDD" id="cd05380">
    <property type="entry name" value="CAP_euk"/>
    <property type="match status" value="1"/>
</dbReference>
<dbReference type="Pfam" id="PF00188">
    <property type="entry name" value="CAP"/>
    <property type="match status" value="1"/>
</dbReference>
<proteinExistence type="evidence at transcript level"/>
<dbReference type="PROSITE" id="PS01010">
    <property type="entry name" value="CRISP_2"/>
    <property type="match status" value="1"/>
</dbReference>
<dbReference type="Gene3D" id="3.40.33.10">
    <property type="entry name" value="CAP"/>
    <property type="match status" value="1"/>
</dbReference>
<accession>Q09JS2</accession>
<dbReference type="SMART" id="SM00198">
    <property type="entry name" value="SCP"/>
    <property type="match status" value="1"/>
</dbReference>
<organism evidence="3">
    <name type="scientific">Argas monolakensis</name>
    <name type="common">Mono lake bird tick</name>
    <dbReference type="NCBI Taxonomy" id="34602"/>
    <lineage>
        <taxon>Eukaryota</taxon>
        <taxon>Metazoa</taxon>
        <taxon>Ecdysozoa</taxon>
        <taxon>Arthropoda</taxon>
        <taxon>Chelicerata</taxon>
        <taxon>Arachnida</taxon>
        <taxon>Acari</taxon>
        <taxon>Parasitiformes</taxon>
        <taxon>Ixodida</taxon>
        <taxon>Ixodoidea</taxon>
        <taxon>Argasidae</taxon>
        <taxon>Argasinae</taxon>
        <taxon>Argas</taxon>
    </lineage>
</organism>
<dbReference type="EMBL" id="DQ886774">
    <property type="protein sequence ID" value="ABI52691.1"/>
    <property type="molecule type" value="mRNA"/>
</dbReference>
<dbReference type="PANTHER" id="PTHR10334">
    <property type="entry name" value="CYSTEINE-RICH SECRETORY PROTEIN-RELATED"/>
    <property type="match status" value="1"/>
</dbReference>
<reference evidence="3" key="1">
    <citation type="journal article" date="2008" name="Insect Biochem. Mol. Biol.">
        <title>Comparative sialomics between hard and soft ticks: implications for the evolution of blood-feeding behavior.</title>
        <authorList>
            <person name="Mans B.J."/>
            <person name="Andersen J.F."/>
            <person name="Francischetti I.M."/>
            <person name="Valenzuela J.G."/>
            <person name="Schwan T.G."/>
            <person name="Pham V.M."/>
            <person name="Garfield M.K."/>
            <person name="Hammer C.H."/>
            <person name="Ribeiro J.M."/>
        </authorList>
    </citation>
    <scope>NUCLEOTIDE SEQUENCE</scope>
    <source>
        <strain evidence="3">AM-177</strain>
        <tissue evidence="3">Adult salivary gland</tissue>
    </source>
</reference>
<dbReference type="InterPro" id="IPR018244">
    <property type="entry name" value="Allrgn_V5/Tpx1_CS"/>
</dbReference>